<organism evidence="1 2">
    <name type="scientific">Trichinella pseudospiralis</name>
    <name type="common">Parasitic roundworm</name>
    <dbReference type="NCBI Taxonomy" id="6337"/>
    <lineage>
        <taxon>Eukaryota</taxon>
        <taxon>Metazoa</taxon>
        <taxon>Ecdysozoa</taxon>
        <taxon>Nematoda</taxon>
        <taxon>Enoplea</taxon>
        <taxon>Dorylaimia</taxon>
        <taxon>Trichinellida</taxon>
        <taxon>Trichinellidae</taxon>
        <taxon>Trichinella</taxon>
    </lineage>
</organism>
<protein>
    <submittedName>
        <fullName evidence="1">Uncharacterized protein</fullName>
    </submittedName>
</protein>
<evidence type="ECO:0000313" key="1">
    <source>
        <dbReference type="EMBL" id="KRY95114.1"/>
    </source>
</evidence>
<gene>
    <name evidence="1" type="ORF">T4B_3833</name>
</gene>
<dbReference type="Proteomes" id="UP000054805">
    <property type="component" value="Unassembled WGS sequence"/>
</dbReference>
<keyword evidence="2" id="KW-1185">Reference proteome</keyword>
<accession>A0A0V1GA11</accession>
<comment type="caution">
    <text evidence="1">The sequence shown here is derived from an EMBL/GenBank/DDBJ whole genome shotgun (WGS) entry which is preliminary data.</text>
</comment>
<name>A0A0V1GA11_TRIPS</name>
<dbReference type="AlphaFoldDB" id="A0A0V1GA11"/>
<sequence>MIVSAQTAQQLENKCPPKFTLPNLIHWEVARQ</sequence>
<dbReference type="EMBL" id="JYDS01004517">
    <property type="protein sequence ID" value="KRY95114.1"/>
    <property type="molecule type" value="Genomic_DNA"/>
</dbReference>
<evidence type="ECO:0000313" key="2">
    <source>
        <dbReference type="Proteomes" id="UP000054805"/>
    </source>
</evidence>
<proteinExistence type="predicted"/>
<reference evidence="1 2" key="1">
    <citation type="submission" date="2015-01" db="EMBL/GenBank/DDBJ databases">
        <title>Evolution of Trichinella species and genotypes.</title>
        <authorList>
            <person name="Korhonen P.K."/>
            <person name="Edoardo P."/>
            <person name="Giuseppe L.R."/>
            <person name="Gasser R.B."/>
        </authorList>
    </citation>
    <scope>NUCLEOTIDE SEQUENCE [LARGE SCALE GENOMIC DNA]</scope>
    <source>
        <strain evidence="1">ISS588</strain>
    </source>
</reference>